<keyword evidence="4 6" id="KW-1133">Transmembrane helix</keyword>
<feature type="transmembrane region" description="Helical" evidence="6">
    <location>
        <begin position="38"/>
        <end position="61"/>
    </location>
</feature>
<organism evidence="7 8">
    <name type="scientific">Paenibacillus woosongensis</name>
    <dbReference type="NCBI Taxonomy" id="307580"/>
    <lineage>
        <taxon>Bacteria</taxon>
        <taxon>Bacillati</taxon>
        <taxon>Bacillota</taxon>
        <taxon>Bacilli</taxon>
        <taxon>Bacillales</taxon>
        <taxon>Paenibacillaceae</taxon>
        <taxon>Paenibacillus</taxon>
    </lineage>
</organism>
<sequence length="194" mass="21559">MPVISFLLFVFISSFTPGPNNIMAMAMAHRGLRRTVKFSLGVGSGFFIITLLCCSFFNLLLASVLPVIELPLTLLGVGYMLYLAYKISTSKDTGESSDNREGNLFLIGALLQFVNPKGILFSITLVGTFIVPYYTSYSSYFLLSILLGFTGFLSTFTWSLFGSILQKVITRYRRPFNLIMALLLVYSAFSIVVK</sequence>
<dbReference type="GO" id="GO:0033228">
    <property type="term" value="P:cysteine export across plasma membrane"/>
    <property type="evidence" value="ECO:0007669"/>
    <property type="project" value="TreeGrafter"/>
</dbReference>
<dbReference type="AlphaFoldDB" id="A0AA95IBC3"/>
<evidence type="ECO:0000256" key="3">
    <source>
        <dbReference type="ARBA" id="ARBA00022692"/>
    </source>
</evidence>
<evidence type="ECO:0000313" key="8">
    <source>
        <dbReference type="Proteomes" id="UP001177943"/>
    </source>
</evidence>
<evidence type="ECO:0000256" key="6">
    <source>
        <dbReference type="SAM" id="Phobius"/>
    </source>
</evidence>
<dbReference type="GO" id="GO:0005886">
    <property type="term" value="C:plasma membrane"/>
    <property type="evidence" value="ECO:0007669"/>
    <property type="project" value="UniProtKB-SubCell"/>
</dbReference>
<keyword evidence="5 6" id="KW-0472">Membrane</keyword>
<protein>
    <submittedName>
        <fullName evidence="7">LysE family transporter</fullName>
    </submittedName>
</protein>
<dbReference type="GO" id="GO:0015171">
    <property type="term" value="F:amino acid transmembrane transporter activity"/>
    <property type="evidence" value="ECO:0007669"/>
    <property type="project" value="TreeGrafter"/>
</dbReference>
<dbReference type="PANTHER" id="PTHR30086:SF20">
    <property type="entry name" value="ARGININE EXPORTER PROTEIN ARGO-RELATED"/>
    <property type="match status" value="1"/>
</dbReference>
<comment type="subcellular location">
    <subcellularLocation>
        <location evidence="1">Cell membrane</location>
        <topology evidence="1">Multi-pass membrane protein</topology>
    </subcellularLocation>
</comment>
<evidence type="ECO:0000256" key="5">
    <source>
        <dbReference type="ARBA" id="ARBA00023136"/>
    </source>
</evidence>
<dbReference type="InterPro" id="IPR001123">
    <property type="entry name" value="LeuE-type"/>
</dbReference>
<keyword evidence="3 6" id="KW-0812">Transmembrane</keyword>
<dbReference type="KEGG" id="pwn:QNH46_06475"/>
<evidence type="ECO:0000256" key="1">
    <source>
        <dbReference type="ARBA" id="ARBA00004651"/>
    </source>
</evidence>
<keyword evidence="2" id="KW-1003">Cell membrane</keyword>
<proteinExistence type="predicted"/>
<feature type="transmembrane region" description="Helical" evidence="6">
    <location>
        <begin position="67"/>
        <end position="85"/>
    </location>
</feature>
<feature type="transmembrane region" description="Helical" evidence="6">
    <location>
        <begin position="140"/>
        <end position="164"/>
    </location>
</feature>
<dbReference type="Proteomes" id="UP001177943">
    <property type="component" value="Chromosome"/>
</dbReference>
<dbReference type="Pfam" id="PF01810">
    <property type="entry name" value="LysE"/>
    <property type="match status" value="1"/>
</dbReference>
<accession>A0AA95IBC3</accession>
<dbReference type="RefSeq" id="WP_283928362.1">
    <property type="nucleotide sequence ID" value="NZ_CP126084.1"/>
</dbReference>
<feature type="transmembrane region" description="Helical" evidence="6">
    <location>
        <begin position="176"/>
        <end position="193"/>
    </location>
</feature>
<gene>
    <name evidence="7" type="ORF">QNH46_06475</name>
</gene>
<dbReference type="EMBL" id="CP126084">
    <property type="protein sequence ID" value="WHX51403.1"/>
    <property type="molecule type" value="Genomic_DNA"/>
</dbReference>
<feature type="transmembrane region" description="Helical" evidence="6">
    <location>
        <begin position="105"/>
        <end position="134"/>
    </location>
</feature>
<evidence type="ECO:0000256" key="4">
    <source>
        <dbReference type="ARBA" id="ARBA00022989"/>
    </source>
</evidence>
<name>A0AA95IBC3_9BACL</name>
<dbReference type="PANTHER" id="PTHR30086">
    <property type="entry name" value="ARGININE EXPORTER PROTEIN ARGO"/>
    <property type="match status" value="1"/>
</dbReference>
<evidence type="ECO:0000256" key="2">
    <source>
        <dbReference type="ARBA" id="ARBA00022475"/>
    </source>
</evidence>
<evidence type="ECO:0000313" key="7">
    <source>
        <dbReference type="EMBL" id="WHX51403.1"/>
    </source>
</evidence>
<reference evidence="7" key="1">
    <citation type="submission" date="2023-05" db="EMBL/GenBank/DDBJ databases">
        <title>Comparative genomics of Bacillaceae isolates and their secondary metabolite potential.</title>
        <authorList>
            <person name="Song L."/>
            <person name="Nielsen L.J."/>
            <person name="Mohite O."/>
            <person name="Xu X."/>
            <person name="Weber T."/>
            <person name="Kovacs A.T."/>
        </authorList>
    </citation>
    <scope>NUCLEOTIDE SEQUENCE</scope>
    <source>
        <strain evidence="7">B2_4</strain>
    </source>
</reference>
<feature type="transmembrane region" description="Helical" evidence="6">
    <location>
        <begin position="6"/>
        <end position="26"/>
    </location>
</feature>